<proteinExistence type="predicted"/>
<dbReference type="SUPFAM" id="SSF110997">
    <property type="entry name" value="Sporulation related repeat"/>
    <property type="match status" value="1"/>
</dbReference>
<evidence type="ECO:0000256" key="2">
    <source>
        <dbReference type="SAM" id="Phobius"/>
    </source>
</evidence>
<feature type="region of interest" description="Disordered" evidence="1">
    <location>
        <begin position="54"/>
        <end position="99"/>
    </location>
</feature>
<dbReference type="AlphaFoldDB" id="A0A2U8VVI8"/>
<dbReference type="OrthoDB" id="7338235at2"/>
<dbReference type="EMBL" id="CP029551">
    <property type="protein sequence ID" value="AWN37252.1"/>
    <property type="molecule type" value="Genomic_DNA"/>
</dbReference>
<dbReference type="KEGG" id="meti:DK427_17220"/>
<accession>A0A2U8VVI8</accession>
<evidence type="ECO:0000313" key="4">
    <source>
        <dbReference type="EMBL" id="AWN37252.1"/>
    </source>
</evidence>
<evidence type="ECO:0000259" key="3">
    <source>
        <dbReference type="PROSITE" id="PS51724"/>
    </source>
</evidence>
<name>A0A2U8VVI8_9HYPH</name>
<dbReference type="InterPro" id="IPR036680">
    <property type="entry name" value="SPOR-like_sf"/>
</dbReference>
<feature type="compositionally biased region" description="Low complexity" evidence="1">
    <location>
        <begin position="293"/>
        <end position="333"/>
    </location>
</feature>
<dbReference type="Gene3D" id="3.30.70.1070">
    <property type="entry name" value="Sporulation related repeat"/>
    <property type="match status" value="1"/>
</dbReference>
<dbReference type="Proteomes" id="UP000246058">
    <property type="component" value="Chromosome"/>
</dbReference>
<feature type="region of interest" description="Disordered" evidence="1">
    <location>
        <begin position="249"/>
        <end position="350"/>
    </location>
</feature>
<organism evidence="4 5">
    <name type="scientific">Methylobacterium radiodurans</name>
    <dbReference type="NCBI Taxonomy" id="2202828"/>
    <lineage>
        <taxon>Bacteria</taxon>
        <taxon>Pseudomonadati</taxon>
        <taxon>Pseudomonadota</taxon>
        <taxon>Alphaproteobacteria</taxon>
        <taxon>Hyphomicrobiales</taxon>
        <taxon>Methylobacteriaceae</taxon>
        <taxon>Methylobacterium</taxon>
    </lineage>
</organism>
<dbReference type="PROSITE" id="PS51724">
    <property type="entry name" value="SPOR"/>
    <property type="match status" value="1"/>
</dbReference>
<gene>
    <name evidence="4" type="ORF">DK427_17220</name>
</gene>
<reference evidence="4 5" key="1">
    <citation type="submission" date="2018-05" db="EMBL/GenBank/DDBJ databases">
        <title>Complete Genome Sequence of Methylobacterium sp. 17Sr1-43.</title>
        <authorList>
            <person name="Srinivasan S."/>
        </authorList>
    </citation>
    <scope>NUCLEOTIDE SEQUENCE [LARGE SCALE GENOMIC DNA]</scope>
    <source>
        <strain evidence="4 5">17Sr1-43</strain>
    </source>
</reference>
<feature type="domain" description="SPOR" evidence="3">
    <location>
        <begin position="368"/>
        <end position="450"/>
    </location>
</feature>
<keyword evidence="2" id="KW-0472">Membrane</keyword>
<keyword evidence="5" id="KW-1185">Reference proteome</keyword>
<feature type="transmembrane region" description="Helical" evidence="2">
    <location>
        <begin position="135"/>
        <end position="155"/>
    </location>
</feature>
<dbReference type="Pfam" id="PF05036">
    <property type="entry name" value="SPOR"/>
    <property type="match status" value="1"/>
</dbReference>
<keyword evidence="2" id="KW-1133">Transmembrane helix</keyword>
<feature type="compositionally biased region" description="Basic and acidic residues" evidence="1">
    <location>
        <begin position="54"/>
        <end position="66"/>
    </location>
</feature>
<evidence type="ECO:0000313" key="5">
    <source>
        <dbReference type="Proteomes" id="UP000246058"/>
    </source>
</evidence>
<dbReference type="RefSeq" id="WP_109952331.1">
    <property type="nucleotide sequence ID" value="NZ_CP029551.1"/>
</dbReference>
<protein>
    <submittedName>
        <fullName evidence="4">SPOR domain-containing protein</fullName>
    </submittedName>
</protein>
<feature type="region of interest" description="Disordered" evidence="1">
    <location>
        <begin position="15"/>
        <end position="37"/>
    </location>
</feature>
<sequence length="450" mass="46755">MTNAARAQLDLEAFARELQQQTGGKPGAPSAKDPLAELARIVGQDDPFRALLAARDERRGEQDRAAAHPAPQSAMDPSWQGRVEPSFAPESHRPNPADAFDQYLASVEQAPPESYGEEPAADQRALKRVRPRRRLATVGAGVAVVAVAVSGALAYKGLSGGHSGGVPVIQADTAPLKVAPKVADGVEIPDQNRQIYEPKAKDSQIRIVNREEQPIDIGQAARAAQTGAVTPGSAPLDAFGEPRRVRTVAVKPDTPPATAPAPQREAADEAPPVSPIPTMTMPTDEPAPRARPARLAAATPQVPVQAPVQAAQPIAQPAPAAPEPAAAQARPAPSIRKAPQRLASASPDSVIPAEPATTAAADTPAVSSAAVGGFSVQLGVRNSAGDAQTALREMQRKYSQLAGKPELIRQAEVNGKTIFRVRVGPLAKAEATSLCSELQGAGGQCFVAKN</sequence>
<dbReference type="InterPro" id="IPR007730">
    <property type="entry name" value="SPOR-like_dom"/>
</dbReference>
<keyword evidence="2" id="KW-0812">Transmembrane</keyword>
<dbReference type="GO" id="GO:0042834">
    <property type="term" value="F:peptidoglycan binding"/>
    <property type="evidence" value="ECO:0007669"/>
    <property type="project" value="InterPro"/>
</dbReference>
<evidence type="ECO:0000256" key="1">
    <source>
        <dbReference type="SAM" id="MobiDB-lite"/>
    </source>
</evidence>